<comment type="caution">
    <text evidence="1">The sequence shown here is derived from an EMBL/GenBank/DDBJ whole genome shotgun (WGS) entry which is preliminary data.</text>
</comment>
<organism evidence="1">
    <name type="scientific">marine sediment metagenome</name>
    <dbReference type="NCBI Taxonomy" id="412755"/>
    <lineage>
        <taxon>unclassified sequences</taxon>
        <taxon>metagenomes</taxon>
        <taxon>ecological metagenomes</taxon>
    </lineage>
</organism>
<accession>X1PX93</accession>
<evidence type="ECO:0000313" key="1">
    <source>
        <dbReference type="EMBL" id="GAI47176.1"/>
    </source>
</evidence>
<sequence length="35" mass="3983">KRGEAIFSTDEVNRNFLIKIRPRATAHGGKEPLFI</sequence>
<protein>
    <submittedName>
        <fullName evidence="1">Uncharacterized protein</fullName>
    </submittedName>
</protein>
<gene>
    <name evidence="1" type="ORF">S06H3_62223</name>
</gene>
<name>X1PX93_9ZZZZ</name>
<reference evidence="1" key="1">
    <citation type="journal article" date="2014" name="Front. Microbiol.">
        <title>High frequency of phylogenetically diverse reductive dehalogenase-homologous genes in deep subseafloor sedimentary metagenomes.</title>
        <authorList>
            <person name="Kawai M."/>
            <person name="Futagami T."/>
            <person name="Toyoda A."/>
            <person name="Takaki Y."/>
            <person name="Nishi S."/>
            <person name="Hori S."/>
            <person name="Arai W."/>
            <person name="Tsubouchi T."/>
            <person name="Morono Y."/>
            <person name="Uchiyama I."/>
            <person name="Ito T."/>
            <person name="Fujiyama A."/>
            <person name="Inagaki F."/>
            <person name="Takami H."/>
        </authorList>
    </citation>
    <scope>NUCLEOTIDE SEQUENCE</scope>
    <source>
        <strain evidence="1">Expedition CK06-06</strain>
    </source>
</reference>
<proteinExistence type="predicted"/>
<feature type="non-terminal residue" evidence="1">
    <location>
        <position position="1"/>
    </location>
</feature>
<dbReference type="AlphaFoldDB" id="X1PX93"/>
<dbReference type="EMBL" id="BARV01040969">
    <property type="protein sequence ID" value="GAI47176.1"/>
    <property type="molecule type" value="Genomic_DNA"/>
</dbReference>